<protein>
    <submittedName>
        <fullName evidence="1">Uncharacterized protein</fullName>
    </submittedName>
</protein>
<sequence>MTGTPAAGLRVLRRRPTAPVDFAIVTRFMARPRSVPSGDGQQQALCSTIRRTLDRGDYRLGRWAYIGAQLSLVCDTLPPGMAAASASAVTLAKREVKGFTPDLLLITRLIDKAVSASSLSCRSISLIVYTALHSGLSNRDDLINEVLSNSRTSLGSDGNIVEVIELGYMLRPHSIANYRLVLQMLLERLASKDVCVRWEALSGSCMAMCLLVLGDLPKEVGRTWTKLCERELVTAPMSGKAVRILARECERKGSMISEGLLRAIVSSQAVRLEPPEMSTTIIMAILNLPSVDQALLPSLAWESVRLLADRLHQMHTSDVFTIACGVVVVNITLHVQCLQLLSRPEVCAQLGIDEDVLGVMRRRLLSTVVKHAVGTVK</sequence>
<dbReference type="EMBL" id="GG681386">
    <property type="protein sequence ID" value="EER04733.1"/>
    <property type="molecule type" value="Genomic_DNA"/>
</dbReference>
<reference evidence="1 2" key="1">
    <citation type="submission" date="2008-07" db="EMBL/GenBank/DDBJ databases">
        <authorList>
            <person name="El-Sayed N."/>
            <person name="Caler E."/>
            <person name="Inman J."/>
            <person name="Amedeo P."/>
            <person name="Hass B."/>
            <person name="Wortman J."/>
        </authorList>
    </citation>
    <scope>NUCLEOTIDE SEQUENCE [LARGE SCALE GENOMIC DNA]</scope>
    <source>
        <strain evidence="2">ATCC 50983 / TXsc</strain>
    </source>
</reference>
<dbReference type="RefSeq" id="XP_002772917.1">
    <property type="nucleotide sequence ID" value="XM_002772871.1"/>
</dbReference>
<evidence type="ECO:0000313" key="1">
    <source>
        <dbReference type="EMBL" id="EER04733.1"/>
    </source>
</evidence>
<accession>C5LEW7</accession>
<proteinExistence type="predicted"/>
<dbReference type="GeneID" id="9037958"/>
<dbReference type="OMA" id="DVFTIAC"/>
<organism evidence="2">
    <name type="scientific">Perkinsus marinus (strain ATCC 50983 / TXsc)</name>
    <dbReference type="NCBI Taxonomy" id="423536"/>
    <lineage>
        <taxon>Eukaryota</taxon>
        <taxon>Sar</taxon>
        <taxon>Alveolata</taxon>
        <taxon>Perkinsozoa</taxon>
        <taxon>Perkinsea</taxon>
        <taxon>Perkinsida</taxon>
        <taxon>Perkinsidae</taxon>
        <taxon>Perkinsus</taxon>
    </lineage>
</organism>
<dbReference type="OrthoDB" id="443318at2759"/>
<dbReference type="AlphaFoldDB" id="C5LEW7"/>
<gene>
    <name evidence="1" type="ORF">Pmar_PMAR013260</name>
</gene>
<dbReference type="InParanoid" id="C5LEW7"/>
<evidence type="ECO:0000313" key="2">
    <source>
        <dbReference type="Proteomes" id="UP000007800"/>
    </source>
</evidence>
<name>C5LEW7_PERM5</name>
<dbReference type="Proteomes" id="UP000007800">
    <property type="component" value="Unassembled WGS sequence"/>
</dbReference>
<keyword evidence="2" id="KW-1185">Reference proteome</keyword>